<keyword evidence="3" id="KW-1185">Reference proteome</keyword>
<organism evidence="2 3">
    <name type="scientific">Brachionus calyciflorus</name>
    <dbReference type="NCBI Taxonomy" id="104777"/>
    <lineage>
        <taxon>Eukaryota</taxon>
        <taxon>Metazoa</taxon>
        <taxon>Spiralia</taxon>
        <taxon>Gnathifera</taxon>
        <taxon>Rotifera</taxon>
        <taxon>Eurotatoria</taxon>
        <taxon>Monogononta</taxon>
        <taxon>Pseudotrocha</taxon>
        <taxon>Ploima</taxon>
        <taxon>Brachionidae</taxon>
        <taxon>Brachionus</taxon>
    </lineage>
</organism>
<protein>
    <recommendedName>
        <fullName evidence="1">Integrase catalytic domain-containing protein</fullName>
    </recommendedName>
</protein>
<dbReference type="Gene3D" id="3.30.420.10">
    <property type="entry name" value="Ribonuclease H-like superfamily/Ribonuclease H"/>
    <property type="match status" value="1"/>
</dbReference>
<dbReference type="PROSITE" id="PS50994">
    <property type="entry name" value="INTEGRASE"/>
    <property type="match status" value="1"/>
</dbReference>
<dbReference type="AlphaFoldDB" id="A0A814SBK3"/>
<dbReference type="InterPro" id="IPR050951">
    <property type="entry name" value="Retrovirus_Pol_polyprotein"/>
</dbReference>
<evidence type="ECO:0000313" key="3">
    <source>
        <dbReference type="Proteomes" id="UP000663879"/>
    </source>
</evidence>
<dbReference type="InterPro" id="IPR001584">
    <property type="entry name" value="Integrase_cat-core"/>
</dbReference>
<dbReference type="EMBL" id="CAJNOC010011103">
    <property type="protein sequence ID" value="CAF1145897.1"/>
    <property type="molecule type" value="Genomic_DNA"/>
</dbReference>
<feature type="domain" description="Integrase catalytic" evidence="1">
    <location>
        <begin position="1"/>
        <end position="143"/>
    </location>
</feature>
<dbReference type="SUPFAM" id="SSF53098">
    <property type="entry name" value="Ribonuclease H-like"/>
    <property type="match status" value="1"/>
</dbReference>
<accession>A0A814SBK3</accession>
<sequence length="267" mass="30567">MPDGPFKWIMHYQDHHNKISWLCALASKCAAEVARNLIDIFAFLGPCCILQMDNGREFVAQVIYELKQVWPGLLIVHGKPRHPQSQGSVERANADVKNMIRAWMRDNNSTRWSLGLKFVQIAKNSSHHSTIDCTPYYATFGREMKLGLGGTTIPKELLEKLSSEEEIDKILSVNKYNNELINSTPENVQILQDIERIENLLVGSVENEIQVSDNLNDEISEEEINDILDEVIDDTIINKVFDELFIDAVEYFSSDLCKESLRRGRKR</sequence>
<reference evidence="2" key="1">
    <citation type="submission" date="2021-02" db="EMBL/GenBank/DDBJ databases">
        <authorList>
            <person name="Nowell W R."/>
        </authorList>
    </citation>
    <scope>NUCLEOTIDE SEQUENCE</scope>
    <source>
        <strain evidence="2">Ploen Becks lab</strain>
    </source>
</reference>
<dbReference type="InterPro" id="IPR036397">
    <property type="entry name" value="RNaseH_sf"/>
</dbReference>
<name>A0A814SBK3_9BILA</name>
<feature type="non-terminal residue" evidence="2">
    <location>
        <position position="267"/>
    </location>
</feature>
<dbReference type="OrthoDB" id="2499658at2759"/>
<gene>
    <name evidence="2" type="ORF">OXX778_LOCUS23095</name>
</gene>
<evidence type="ECO:0000313" key="2">
    <source>
        <dbReference type="EMBL" id="CAF1145897.1"/>
    </source>
</evidence>
<comment type="caution">
    <text evidence="2">The sequence shown here is derived from an EMBL/GenBank/DDBJ whole genome shotgun (WGS) entry which is preliminary data.</text>
</comment>
<evidence type="ECO:0000259" key="1">
    <source>
        <dbReference type="PROSITE" id="PS50994"/>
    </source>
</evidence>
<dbReference type="PANTHER" id="PTHR37984:SF5">
    <property type="entry name" value="PROTEIN NYNRIN-LIKE"/>
    <property type="match status" value="1"/>
</dbReference>
<proteinExistence type="predicted"/>
<dbReference type="PANTHER" id="PTHR37984">
    <property type="entry name" value="PROTEIN CBG26694"/>
    <property type="match status" value="1"/>
</dbReference>
<dbReference type="GO" id="GO:0003676">
    <property type="term" value="F:nucleic acid binding"/>
    <property type="evidence" value="ECO:0007669"/>
    <property type="project" value="InterPro"/>
</dbReference>
<dbReference type="GO" id="GO:0015074">
    <property type="term" value="P:DNA integration"/>
    <property type="evidence" value="ECO:0007669"/>
    <property type="project" value="InterPro"/>
</dbReference>
<dbReference type="InterPro" id="IPR012337">
    <property type="entry name" value="RNaseH-like_sf"/>
</dbReference>
<dbReference type="Proteomes" id="UP000663879">
    <property type="component" value="Unassembled WGS sequence"/>
</dbReference>